<keyword evidence="4" id="KW-1185">Reference proteome</keyword>
<feature type="region of interest" description="Disordered" evidence="1">
    <location>
        <begin position="83"/>
        <end position="108"/>
    </location>
</feature>
<feature type="transmembrane region" description="Helical" evidence="2">
    <location>
        <begin position="21"/>
        <end position="45"/>
    </location>
</feature>
<evidence type="ECO:0000256" key="1">
    <source>
        <dbReference type="SAM" id="MobiDB-lite"/>
    </source>
</evidence>
<keyword evidence="2" id="KW-0472">Membrane</keyword>
<name>A0AAW2ECN1_9HYME</name>
<protein>
    <submittedName>
        <fullName evidence="3">Uncharacterized protein</fullName>
    </submittedName>
</protein>
<accession>A0AAW2ECN1</accession>
<organism evidence="3 4">
    <name type="scientific">Cardiocondyla obscurior</name>
    <dbReference type="NCBI Taxonomy" id="286306"/>
    <lineage>
        <taxon>Eukaryota</taxon>
        <taxon>Metazoa</taxon>
        <taxon>Ecdysozoa</taxon>
        <taxon>Arthropoda</taxon>
        <taxon>Hexapoda</taxon>
        <taxon>Insecta</taxon>
        <taxon>Pterygota</taxon>
        <taxon>Neoptera</taxon>
        <taxon>Endopterygota</taxon>
        <taxon>Hymenoptera</taxon>
        <taxon>Apocrita</taxon>
        <taxon>Aculeata</taxon>
        <taxon>Formicoidea</taxon>
        <taxon>Formicidae</taxon>
        <taxon>Myrmicinae</taxon>
        <taxon>Cardiocondyla</taxon>
    </lineage>
</organism>
<gene>
    <name evidence="3" type="ORF">PUN28_018932</name>
</gene>
<feature type="compositionally biased region" description="Acidic residues" evidence="1">
    <location>
        <begin position="85"/>
        <end position="106"/>
    </location>
</feature>
<comment type="caution">
    <text evidence="3">The sequence shown here is derived from an EMBL/GenBank/DDBJ whole genome shotgun (WGS) entry which is preliminary data.</text>
</comment>
<keyword evidence="2" id="KW-0812">Transmembrane</keyword>
<dbReference type="AlphaFoldDB" id="A0AAW2ECN1"/>
<proteinExistence type="predicted"/>
<keyword evidence="2" id="KW-1133">Transmembrane helix</keyword>
<dbReference type="Proteomes" id="UP001430953">
    <property type="component" value="Unassembled WGS sequence"/>
</dbReference>
<evidence type="ECO:0000256" key="2">
    <source>
        <dbReference type="SAM" id="Phobius"/>
    </source>
</evidence>
<dbReference type="EMBL" id="JADYXP020000024">
    <property type="protein sequence ID" value="KAL0101436.1"/>
    <property type="molecule type" value="Genomic_DNA"/>
</dbReference>
<evidence type="ECO:0000313" key="4">
    <source>
        <dbReference type="Proteomes" id="UP001430953"/>
    </source>
</evidence>
<reference evidence="3 4" key="1">
    <citation type="submission" date="2023-03" db="EMBL/GenBank/DDBJ databases">
        <title>High recombination rates correlate with genetic variation in Cardiocondyla obscurior ants.</title>
        <authorList>
            <person name="Errbii M."/>
        </authorList>
    </citation>
    <scope>NUCLEOTIDE SEQUENCE [LARGE SCALE GENOMIC DNA]</scope>
    <source>
        <strain evidence="3">Alpha-2009</strain>
        <tissue evidence="3">Whole body</tissue>
    </source>
</reference>
<sequence>MKSEGDIQEYKRECHLTVSQALASLLARFLFIPYGLATALLRYYYRVLDIVGAVSTERGKAFRSALTARGDDDSLSLVLTNTFGNDDDDKDDDHDDDDDVDDDDNNNDNIRFLEARPRCGCDADVYYNVYLRD</sequence>
<evidence type="ECO:0000313" key="3">
    <source>
        <dbReference type="EMBL" id="KAL0101436.1"/>
    </source>
</evidence>